<feature type="non-terminal residue" evidence="2">
    <location>
        <position position="1"/>
    </location>
</feature>
<dbReference type="GO" id="GO:0016788">
    <property type="term" value="F:hydrolase activity, acting on ester bonds"/>
    <property type="evidence" value="ECO:0007669"/>
    <property type="project" value="InterPro"/>
</dbReference>
<keyword evidence="1" id="KW-0472">Membrane</keyword>
<gene>
    <name evidence="2" type="ORF">LCGC14_2864050</name>
</gene>
<evidence type="ECO:0000256" key="1">
    <source>
        <dbReference type="SAM" id="Phobius"/>
    </source>
</evidence>
<evidence type="ECO:0000313" key="2">
    <source>
        <dbReference type="EMBL" id="KKK76397.1"/>
    </source>
</evidence>
<name>A0A0F8Y4S6_9ZZZZ</name>
<dbReference type="EMBL" id="LAZR01055422">
    <property type="protein sequence ID" value="KKK76397.1"/>
    <property type="molecule type" value="Genomic_DNA"/>
</dbReference>
<dbReference type="Gene3D" id="1.10.575.10">
    <property type="entry name" value="P1 Nuclease"/>
    <property type="match status" value="1"/>
</dbReference>
<reference evidence="2" key="1">
    <citation type="journal article" date="2015" name="Nature">
        <title>Complex archaea that bridge the gap between prokaryotes and eukaryotes.</title>
        <authorList>
            <person name="Spang A."/>
            <person name="Saw J.H."/>
            <person name="Jorgensen S.L."/>
            <person name="Zaremba-Niedzwiedzka K."/>
            <person name="Martijn J."/>
            <person name="Lind A.E."/>
            <person name="van Eijk R."/>
            <person name="Schleper C."/>
            <person name="Guy L."/>
            <person name="Ettema T.J."/>
        </authorList>
    </citation>
    <scope>NUCLEOTIDE SEQUENCE</scope>
</reference>
<dbReference type="AlphaFoldDB" id="A0A0F8Y4S6"/>
<keyword evidence="1" id="KW-0812">Transmembrane</keyword>
<comment type="caution">
    <text evidence="2">The sequence shown here is derived from an EMBL/GenBank/DDBJ whole genome shotgun (WGS) entry which is preliminary data.</text>
</comment>
<keyword evidence="1" id="KW-1133">Transmembrane helix</keyword>
<accession>A0A0F8Y4S6</accession>
<proteinExistence type="predicted"/>
<organism evidence="2">
    <name type="scientific">marine sediment metagenome</name>
    <dbReference type="NCBI Taxonomy" id="412755"/>
    <lineage>
        <taxon>unclassified sequences</taxon>
        <taxon>metagenomes</taxon>
        <taxon>ecological metagenomes</taxon>
    </lineage>
</organism>
<feature type="transmembrane region" description="Helical" evidence="1">
    <location>
        <begin position="321"/>
        <end position="346"/>
    </location>
</feature>
<dbReference type="InterPro" id="IPR008947">
    <property type="entry name" value="PLipase_C/P1_nuclease_dom_sf"/>
</dbReference>
<protein>
    <submittedName>
        <fullName evidence="2">Uncharacterized protein</fullName>
    </submittedName>
</protein>
<sequence length="353" mass="39397">ATHDWVAESALMLLRDKQPLNVFLQKLSGITSRDGNLRMWFLWGSELPDAFPYVDFATARTDCGYTFLRSDFSPDHTPLVFDVNNKKVKAKTPFSADRLARRASLALKEGDCQKAAVFLGAMMHVIADATFYVHLLDDVGIDHTYKRRVGYLTYKTWPEGDRKGTGSPEFFRLTEARNEITLFTGLISANIYASTLFAGLDTHTGALGSYFTPAEMHAHRPGGGESYWDKVNGPINSNRDVMTWTYEDRPEHGYAKKYFATIEHNLNVAVYTSAEALGVVMKDYKSCECSDENPPTEEIIDSQKSSDKSGVKVSVSKMHGLVLFSMTGLMSSFLAFAFLSSVPSLLEKLPLPY</sequence>
<dbReference type="SUPFAM" id="SSF48537">
    <property type="entry name" value="Phospholipase C/P1 nuclease"/>
    <property type="match status" value="1"/>
</dbReference>